<evidence type="ECO:0000313" key="3">
    <source>
        <dbReference type="Proteomes" id="UP000887159"/>
    </source>
</evidence>
<keyword evidence="3" id="KW-1185">Reference proteome</keyword>
<reference evidence="2" key="1">
    <citation type="submission" date="2020-08" db="EMBL/GenBank/DDBJ databases">
        <title>Multicomponent nature underlies the extraordinary mechanical properties of spider dragline silk.</title>
        <authorList>
            <person name="Kono N."/>
            <person name="Nakamura H."/>
            <person name="Mori M."/>
            <person name="Yoshida Y."/>
            <person name="Ohtoshi R."/>
            <person name="Malay A.D."/>
            <person name="Moran D.A.P."/>
            <person name="Tomita M."/>
            <person name="Numata K."/>
            <person name="Arakawa K."/>
        </authorList>
    </citation>
    <scope>NUCLEOTIDE SEQUENCE</scope>
</reference>
<gene>
    <name evidence="2" type="ORF">TNCV_2290461</name>
</gene>
<evidence type="ECO:0000256" key="1">
    <source>
        <dbReference type="SAM" id="MobiDB-lite"/>
    </source>
</evidence>
<dbReference type="AlphaFoldDB" id="A0A8X6RNQ2"/>
<comment type="caution">
    <text evidence="2">The sequence shown here is derived from an EMBL/GenBank/DDBJ whole genome shotgun (WGS) entry which is preliminary data.</text>
</comment>
<proteinExistence type="predicted"/>
<name>A0A8X6RNQ2_TRICX</name>
<feature type="compositionally biased region" description="Basic and acidic residues" evidence="1">
    <location>
        <begin position="68"/>
        <end position="146"/>
    </location>
</feature>
<protein>
    <submittedName>
        <fullName evidence="2">Uncharacterized protein</fullName>
    </submittedName>
</protein>
<dbReference type="Proteomes" id="UP000887159">
    <property type="component" value="Unassembled WGS sequence"/>
</dbReference>
<sequence>MNVHGTFCEPTRPTFIWKVWIILPICRILASTNPHKFLKLPFHANLGAVIITWSWLKTTRSVTNRPRVPFEDKGIEVKNRDKGSEVKNRDKGSEVKNRDKGSEVKNRDKGSEVKNRDKGSEVKNRDKGSEVKNRDKGSEVKNRDKGTCLACSRNAVRSVGSSVKQKIDCS</sequence>
<dbReference type="EMBL" id="BMAU01021190">
    <property type="protein sequence ID" value="GFX96157.1"/>
    <property type="molecule type" value="Genomic_DNA"/>
</dbReference>
<accession>A0A8X6RNQ2</accession>
<organism evidence="2 3">
    <name type="scientific">Trichonephila clavipes</name>
    <name type="common">Golden silk orbweaver</name>
    <name type="synonym">Nephila clavipes</name>
    <dbReference type="NCBI Taxonomy" id="2585209"/>
    <lineage>
        <taxon>Eukaryota</taxon>
        <taxon>Metazoa</taxon>
        <taxon>Ecdysozoa</taxon>
        <taxon>Arthropoda</taxon>
        <taxon>Chelicerata</taxon>
        <taxon>Arachnida</taxon>
        <taxon>Araneae</taxon>
        <taxon>Araneomorphae</taxon>
        <taxon>Entelegynae</taxon>
        <taxon>Araneoidea</taxon>
        <taxon>Nephilidae</taxon>
        <taxon>Trichonephila</taxon>
    </lineage>
</organism>
<feature type="region of interest" description="Disordered" evidence="1">
    <location>
        <begin position="66"/>
        <end position="147"/>
    </location>
</feature>
<evidence type="ECO:0000313" key="2">
    <source>
        <dbReference type="EMBL" id="GFX96157.1"/>
    </source>
</evidence>